<feature type="region of interest" description="Disordered" evidence="1">
    <location>
        <begin position="236"/>
        <end position="265"/>
    </location>
</feature>
<dbReference type="KEGG" id="eke:EK0264_02285"/>
<protein>
    <submittedName>
        <fullName evidence="3">DUF4191 family protein</fullName>
    </submittedName>
</protein>
<feature type="transmembrane region" description="Helical" evidence="2">
    <location>
        <begin position="56"/>
        <end position="78"/>
    </location>
</feature>
<proteinExistence type="predicted"/>
<dbReference type="AlphaFoldDB" id="A0A7L4YIK7"/>
<evidence type="ECO:0000256" key="1">
    <source>
        <dbReference type="SAM" id="MobiDB-lite"/>
    </source>
</evidence>
<reference evidence="3 4" key="1">
    <citation type="journal article" date="2018" name="Int. J. Syst. Evol. Microbiol.">
        <title>Epidermidibacterium keratini gen. nov., sp. nov., a member of the family Sporichthyaceae, isolated from keratin epidermis.</title>
        <authorList>
            <person name="Lee D.G."/>
            <person name="Trujillo M.E."/>
            <person name="Kang S."/>
            <person name="Nam J.J."/>
            <person name="Kim Y.J."/>
        </authorList>
    </citation>
    <scope>NUCLEOTIDE SEQUENCE [LARGE SCALE GENOMIC DNA]</scope>
    <source>
        <strain evidence="3 4">EPI-7</strain>
    </source>
</reference>
<feature type="transmembrane region" description="Helical" evidence="2">
    <location>
        <begin position="84"/>
        <end position="107"/>
    </location>
</feature>
<name>A0A7L4YIK7_9ACTN</name>
<accession>A0A7L4YIK7</accession>
<organism evidence="3 4">
    <name type="scientific">Epidermidibacterium keratini</name>
    <dbReference type="NCBI Taxonomy" id="1891644"/>
    <lineage>
        <taxon>Bacteria</taxon>
        <taxon>Bacillati</taxon>
        <taxon>Actinomycetota</taxon>
        <taxon>Actinomycetes</taxon>
        <taxon>Sporichthyales</taxon>
        <taxon>Sporichthyaceae</taxon>
        <taxon>Epidermidibacterium</taxon>
    </lineage>
</organism>
<dbReference type="EMBL" id="CP047156">
    <property type="protein sequence ID" value="QHB99230.1"/>
    <property type="molecule type" value="Genomic_DNA"/>
</dbReference>
<gene>
    <name evidence="3" type="ORF">EK0264_02285</name>
</gene>
<evidence type="ECO:0000256" key="2">
    <source>
        <dbReference type="SAM" id="Phobius"/>
    </source>
</evidence>
<dbReference type="RefSeq" id="WP_159542504.1">
    <property type="nucleotide sequence ID" value="NZ_CP047156.1"/>
</dbReference>
<keyword evidence="2" id="KW-1133">Transmembrane helix</keyword>
<feature type="compositionally biased region" description="Low complexity" evidence="1">
    <location>
        <begin position="9"/>
        <end position="26"/>
    </location>
</feature>
<evidence type="ECO:0000313" key="3">
    <source>
        <dbReference type="EMBL" id="QHB99230.1"/>
    </source>
</evidence>
<dbReference type="InterPro" id="IPR025445">
    <property type="entry name" value="DUF4191"/>
</dbReference>
<feature type="region of interest" description="Disordered" evidence="1">
    <location>
        <begin position="1"/>
        <end position="33"/>
    </location>
</feature>
<dbReference type="Proteomes" id="UP000463857">
    <property type="component" value="Chromosome"/>
</dbReference>
<evidence type="ECO:0000313" key="4">
    <source>
        <dbReference type="Proteomes" id="UP000463857"/>
    </source>
</evidence>
<dbReference type="OrthoDB" id="8479889at2"/>
<keyword evidence="2" id="KW-0812">Transmembrane</keyword>
<dbReference type="InParanoid" id="A0A7L4YIK7"/>
<sequence length="265" mass="28631">MAKKPNDAPAPKGGKATKAAKAAKPAKAPKEKKQRFVRLKEIAQAYKLLKPNDPMLGMWIGLAAFAGLVLGFFLPVFFGGLDVLSIIFGVVLGLLLAVLFGMLIFGYRARRTTFAQAEGRAGAAAWAMEQMRGDWRIKQGVSASMQQDLVHRVVGRPGVILVGEGTSGRLGGLIAQEKKKIARVIGDTPIYVFTVGDGEDQVPLKKLNSTIMKLPRNIDGAQIRTIEKRLQAVGGQQMPLPKGPMPGGRQMAVSTRQMRRKGFGQ</sequence>
<keyword evidence="2" id="KW-0472">Membrane</keyword>
<keyword evidence="4" id="KW-1185">Reference proteome</keyword>
<dbReference type="Pfam" id="PF13829">
    <property type="entry name" value="DUF4191"/>
    <property type="match status" value="1"/>
</dbReference>